<dbReference type="PANTHER" id="PTHR46925">
    <property type="entry name" value="G-PROTEIN COUPLED RECEPTOR TKR-1-RELATED"/>
    <property type="match status" value="1"/>
</dbReference>
<dbReference type="AlphaFoldDB" id="A0A1A9ZAD8"/>
<comment type="similarity">
    <text evidence="2 10">Belongs to the G-protein coupled receptor 1 family.</text>
</comment>
<dbReference type="InterPro" id="IPR000611">
    <property type="entry name" value="NPY_rcpt"/>
</dbReference>
<keyword evidence="3" id="KW-1003">Cell membrane</keyword>
<protein>
    <recommendedName>
        <fullName evidence="13">G-protein coupled receptors family 1 profile domain-containing protein</fullName>
    </recommendedName>
</protein>
<dbReference type="SUPFAM" id="SSF81321">
    <property type="entry name" value="Family A G protein-coupled receptor-like"/>
    <property type="match status" value="1"/>
</dbReference>
<sequence length="574" mass="67102">MDNVTANPDHGLKLPSSRCSLKICVDNGLVFSIYKHKLAASSTSTRVVKCQISLKEPNVARNKLAWLERNYECIEISHVPWKDIMLVRIALSNLNREVSRDFLTECLFPSPTRPYELPWEQKTIWAIVFGIMLLVAITGNCIVLWIVTGHRSMRTITNYFLLNLSIADLLMSSLNCIFNFIFMLNSDWPFGALYCTINNFMANVTVSTSVFTLVAISFDRYIAIVHPLKRRTSRRKVRFILILIWFFSAALSSPCLFYSSTMTKRYYNGKSRTVCYMLWPDGRYPTSMSDYVYNIIILIITYGIPMIVMLICYTLMGRVLWGSRSIGETTERQLESIKSKRKVVRMFIAIVAIFAICWLPYHMFFIYAYHNNRMTSTKYVQHMYLAFYWLAMSNAMVNPIIYYWMNKRFRLYFQKAICCFCLNSNKIKIDSPHSRMMNYNKNSSQRFTKTDNKLLWKRSTIETQIQVVNNTAASLREKQKLEQKQHRQQQQQQRQQQQQQKQQQQQQYQSSVSHGDDSSFKRVIIDNTATTNKATTQLQTDSPLCLTIQSNGKQQRVKITYITCDEDNNPLELR</sequence>
<dbReference type="Gene3D" id="1.20.1070.10">
    <property type="entry name" value="Rhodopsin 7-helix transmembrane proteins"/>
    <property type="match status" value="1"/>
</dbReference>
<evidence type="ECO:0000256" key="6">
    <source>
        <dbReference type="ARBA" id="ARBA00023040"/>
    </source>
</evidence>
<keyword evidence="8 10" id="KW-0675">Receptor</keyword>
<evidence type="ECO:0000256" key="10">
    <source>
        <dbReference type="RuleBase" id="RU000688"/>
    </source>
</evidence>
<dbReference type="GO" id="GO:0004995">
    <property type="term" value="F:tachykinin receptor activity"/>
    <property type="evidence" value="ECO:0007669"/>
    <property type="project" value="InterPro"/>
</dbReference>
<evidence type="ECO:0000313" key="14">
    <source>
        <dbReference type="EnsemblMetazoa" id="GPAI008522-PA"/>
    </source>
</evidence>
<evidence type="ECO:0000259" key="13">
    <source>
        <dbReference type="PROSITE" id="PS50262"/>
    </source>
</evidence>
<keyword evidence="9 10" id="KW-0807">Transducer</keyword>
<keyword evidence="7 12" id="KW-0472">Membrane</keyword>
<feature type="compositionally biased region" description="Low complexity" evidence="11">
    <location>
        <begin position="488"/>
        <end position="509"/>
    </location>
</feature>
<keyword evidence="5 12" id="KW-1133">Transmembrane helix</keyword>
<evidence type="ECO:0000256" key="4">
    <source>
        <dbReference type="ARBA" id="ARBA00022692"/>
    </source>
</evidence>
<dbReference type="VEuPathDB" id="VectorBase:GPAI008522"/>
<evidence type="ECO:0000256" key="3">
    <source>
        <dbReference type="ARBA" id="ARBA00022475"/>
    </source>
</evidence>
<dbReference type="InterPro" id="IPR001681">
    <property type="entry name" value="Neurokn_rcpt"/>
</dbReference>
<dbReference type="SMART" id="SM01381">
    <property type="entry name" value="7TM_GPCR_Srsx"/>
    <property type="match status" value="1"/>
</dbReference>
<organism evidence="14 15">
    <name type="scientific">Glossina pallidipes</name>
    <name type="common">Tsetse fly</name>
    <dbReference type="NCBI Taxonomy" id="7398"/>
    <lineage>
        <taxon>Eukaryota</taxon>
        <taxon>Metazoa</taxon>
        <taxon>Ecdysozoa</taxon>
        <taxon>Arthropoda</taxon>
        <taxon>Hexapoda</taxon>
        <taxon>Insecta</taxon>
        <taxon>Pterygota</taxon>
        <taxon>Neoptera</taxon>
        <taxon>Endopterygota</taxon>
        <taxon>Diptera</taxon>
        <taxon>Brachycera</taxon>
        <taxon>Muscomorpha</taxon>
        <taxon>Hippoboscoidea</taxon>
        <taxon>Glossinidae</taxon>
        <taxon>Glossina</taxon>
    </lineage>
</organism>
<reference evidence="15" key="1">
    <citation type="submission" date="2014-03" db="EMBL/GenBank/DDBJ databases">
        <authorList>
            <person name="Aksoy S."/>
            <person name="Warren W."/>
            <person name="Wilson R.K."/>
        </authorList>
    </citation>
    <scope>NUCLEOTIDE SEQUENCE [LARGE SCALE GENOMIC DNA]</scope>
    <source>
        <strain evidence="15">IAEA</strain>
    </source>
</reference>
<accession>A0A1A9ZAD8</accession>
<dbReference type="PROSITE" id="PS00237">
    <property type="entry name" value="G_PROTEIN_RECEP_F1_1"/>
    <property type="match status" value="1"/>
</dbReference>
<dbReference type="InterPro" id="IPR000276">
    <property type="entry name" value="GPCR_Rhodpsn"/>
</dbReference>
<evidence type="ECO:0000256" key="5">
    <source>
        <dbReference type="ARBA" id="ARBA00022989"/>
    </source>
</evidence>
<keyword evidence="6 10" id="KW-0297">G-protein coupled receptor</keyword>
<dbReference type="PRINTS" id="PR01012">
    <property type="entry name" value="NRPEPTIDEYR"/>
</dbReference>
<evidence type="ECO:0000256" key="7">
    <source>
        <dbReference type="ARBA" id="ARBA00023136"/>
    </source>
</evidence>
<feature type="transmembrane region" description="Helical" evidence="12">
    <location>
        <begin position="239"/>
        <end position="259"/>
    </location>
</feature>
<evidence type="ECO:0000256" key="1">
    <source>
        <dbReference type="ARBA" id="ARBA00004651"/>
    </source>
</evidence>
<feature type="transmembrane region" description="Helical" evidence="12">
    <location>
        <begin position="159"/>
        <end position="180"/>
    </location>
</feature>
<feature type="transmembrane region" description="Helical" evidence="12">
    <location>
        <begin position="200"/>
        <end position="218"/>
    </location>
</feature>
<dbReference type="EnsemblMetazoa" id="GPAI008522-RA">
    <property type="protein sequence ID" value="GPAI008522-PA"/>
    <property type="gene ID" value="GPAI008522"/>
</dbReference>
<dbReference type="GO" id="GO:0005886">
    <property type="term" value="C:plasma membrane"/>
    <property type="evidence" value="ECO:0007669"/>
    <property type="project" value="UniProtKB-SubCell"/>
</dbReference>
<feature type="transmembrane region" description="Helical" evidence="12">
    <location>
        <begin position="343"/>
        <end position="366"/>
    </location>
</feature>
<dbReference type="PROSITE" id="PS50262">
    <property type="entry name" value="G_PROTEIN_RECEP_F1_2"/>
    <property type="match status" value="1"/>
</dbReference>
<dbReference type="PRINTS" id="PR00237">
    <property type="entry name" value="GPCRRHODOPSN"/>
</dbReference>
<dbReference type="GO" id="GO:0004983">
    <property type="term" value="F:neuropeptide Y receptor activity"/>
    <property type="evidence" value="ECO:0007669"/>
    <property type="project" value="InterPro"/>
</dbReference>
<feature type="domain" description="G-protein coupled receptors family 1 profile" evidence="13">
    <location>
        <begin position="139"/>
        <end position="402"/>
    </location>
</feature>
<dbReference type="Pfam" id="PF00001">
    <property type="entry name" value="7tm_1"/>
    <property type="match status" value="1"/>
</dbReference>
<evidence type="ECO:0000256" key="8">
    <source>
        <dbReference type="ARBA" id="ARBA00023170"/>
    </source>
</evidence>
<reference evidence="14" key="2">
    <citation type="submission" date="2020-05" db="UniProtKB">
        <authorList>
            <consortium name="EnsemblMetazoa"/>
        </authorList>
    </citation>
    <scope>IDENTIFICATION</scope>
    <source>
        <strain evidence="14">IAEA</strain>
    </source>
</reference>
<evidence type="ECO:0000313" key="15">
    <source>
        <dbReference type="Proteomes" id="UP000092445"/>
    </source>
</evidence>
<evidence type="ECO:0000256" key="9">
    <source>
        <dbReference type="ARBA" id="ARBA00023224"/>
    </source>
</evidence>
<dbReference type="InterPro" id="IPR017452">
    <property type="entry name" value="GPCR_Rhodpsn_7TM"/>
</dbReference>
<keyword evidence="15" id="KW-1185">Reference proteome</keyword>
<dbReference type="Proteomes" id="UP000092445">
    <property type="component" value="Unassembled WGS sequence"/>
</dbReference>
<name>A0A1A9ZAD8_GLOPL</name>
<dbReference type="STRING" id="7398.A0A1A9ZAD8"/>
<feature type="transmembrane region" description="Helical" evidence="12">
    <location>
        <begin position="124"/>
        <end position="147"/>
    </location>
</feature>
<comment type="subcellular location">
    <subcellularLocation>
        <location evidence="1">Cell membrane</location>
        <topology evidence="1">Multi-pass membrane protein</topology>
    </subcellularLocation>
</comment>
<evidence type="ECO:0000256" key="12">
    <source>
        <dbReference type="SAM" id="Phobius"/>
    </source>
</evidence>
<evidence type="ECO:0000256" key="11">
    <source>
        <dbReference type="SAM" id="MobiDB-lite"/>
    </source>
</evidence>
<feature type="transmembrane region" description="Helical" evidence="12">
    <location>
        <begin position="386"/>
        <end position="405"/>
    </location>
</feature>
<dbReference type="PANTHER" id="PTHR46925:SF2">
    <property type="entry name" value="G-PROTEIN COUPLED RECEPTOR TKR-1-RELATED"/>
    <property type="match status" value="1"/>
</dbReference>
<keyword evidence="4 10" id="KW-0812">Transmembrane</keyword>
<proteinExistence type="inferred from homology"/>
<feature type="region of interest" description="Disordered" evidence="11">
    <location>
        <begin position="477"/>
        <end position="519"/>
    </location>
</feature>
<dbReference type="CDD" id="cd15390">
    <property type="entry name" value="7tmA_TACR"/>
    <property type="match status" value="1"/>
</dbReference>
<feature type="transmembrane region" description="Helical" evidence="12">
    <location>
        <begin position="291"/>
        <end position="316"/>
    </location>
</feature>
<dbReference type="FunFam" id="1.20.1070.10:FF:000291">
    <property type="entry name" value="Predicted protein"/>
    <property type="match status" value="1"/>
</dbReference>
<evidence type="ECO:0000256" key="2">
    <source>
        <dbReference type="ARBA" id="ARBA00010663"/>
    </source>
</evidence>